<evidence type="ECO:0000313" key="2">
    <source>
        <dbReference type="EMBL" id="EDX15994.1"/>
    </source>
</evidence>
<organism evidence="2 3">
    <name type="scientific">Drosophila simulans</name>
    <name type="common">Fruit fly</name>
    <dbReference type="NCBI Taxonomy" id="7240"/>
    <lineage>
        <taxon>Eukaryota</taxon>
        <taxon>Metazoa</taxon>
        <taxon>Ecdysozoa</taxon>
        <taxon>Arthropoda</taxon>
        <taxon>Hexapoda</taxon>
        <taxon>Insecta</taxon>
        <taxon>Pterygota</taxon>
        <taxon>Neoptera</taxon>
        <taxon>Endopterygota</taxon>
        <taxon>Diptera</taxon>
        <taxon>Brachycera</taxon>
        <taxon>Muscomorpha</taxon>
        <taxon>Ephydroidea</taxon>
        <taxon>Drosophilidae</taxon>
        <taxon>Drosophila</taxon>
        <taxon>Sophophora</taxon>
    </lineage>
</organism>
<feature type="region of interest" description="Disordered" evidence="1">
    <location>
        <begin position="1"/>
        <end position="51"/>
    </location>
</feature>
<name>B4NVB4_DROSI</name>
<protein>
    <submittedName>
        <fullName evidence="2">GD11605</fullName>
    </submittedName>
</protein>
<keyword evidence="3" id="KW-1185">Reference proteome</keyword>
<evidence type="ECO:0000256" key="1">
    <source>
        <dbReference type="SAM" id="MobiDB-lite"/>
    </source>
</evidence>
<feature type="compositionally biased region" description="Basic residues" evidence="1">
    <location>
        <begin position="22"/>
        <end position="31"/>
    </location>
</feature>
<accession>B4NVB4</accession>
<dbReference type="Proteomes" id="UP000000304">
    <property type="component" value="Unassembled WGS sequence"/>
</dbReference>
<gene>
    <name evidence="2" type="primary">Dsim\GD11605</name>
    <name evidence="2" type="ORF">Dsim_GD11605</name>
</gene>
<dbReference type="HOGENOM" id="CLU_3108667_0_0_1"/>
<sequence length="51" mass="5992">MPVNAAPLSPSDKSLIREGKHREKGKCQKKQRQQEQEQQQQHHRHIALCHI</sequence>
<proteinExistence type="predicted"/>
<dbReference type="AlphaFoldDB" id="B4NVB4"/>
<feature type="compositionally biased region" description="Basic residues" evidence="1">
    <location>
        <begin position="41"/>
        <end position="51"/>
    </location>
</feature>
<reference evidence="2 3" key="1">
    <citation type="journal article" date="2007" name="Nature">
        <title>Evolution of genes and genomes on the Drosophila phylogeny.</title>
        <authorList>
            <consortium name="Drosophila 12 Genomes Consortium"/>
            <person name="Clark A.G."/>
            <person name="Eisen M.B."/>
            <person name="Smith D.R."/>
            <person name="Bergman C.M."/>
            <person name="Oliver B."/>
            <person name="Markow T.A."/>
            <person name="Kaufman T.C."/>
            <person name="Kellis M."/>
            <person name="Gelbart W."/>
            <person name="Iyer V.N."/>
            <person name="Pollard D.A."/>
            <person name="Sackton T.B."/>
            <person name="Larracuente A.M."/>
            <person name="Singh N.D."/>
            <person name="Abad J.P."/>
            <person name="Abt D.N."/>
            <person name="Adryan B."/>
            <person name="Aguade M."/>
            <person name="Akashi H."/>
            <person name="Anderson W.W."/>
            <person name="Aquadro C.F."/>
            <person name="Ardell D.H."/>
            <person name="Arguello R."/>
            <person name="Artieri C.G."/>
            <person name="Barbash D.A."/>
            <person name="Barker D."/>
            <person name="Barsanti P."/>
            <person name="Batterham P."/>
            <person name="Batzoglou S."/>
            <person name="Begun D."/>
            <person name="Bhutkar A."/>
            <person name="Blanco E."/>
            <person name="Bosak S.A."/>
            <person name="Bradley R.K."/>
            <person name="Brand A.D."/>
            <person name="Brent M.R."/>
            <person name="Brooks A.N."/>
            <person name="Brown R.H."/>
            <person name="Butlin R.K."/>
            <person name="Caggese C."/>
            <person name="Calvi B.R."/>
            <person name="Bernardo de Carvalho A."/>
            <person name="Caspi A."/>
            <person name="Castrezana S."/>
            <person name="Celniker S.E."/>
            <person name="Chang J.L."/>
            <person name="Chapple C."/>
            <person name="Chatterji S."/>
            <person name="Chinwalla A."/>
            <person name="Civetta A."/>
            <person name="Clifton S.W."/>
            <person name="Comeron J.M."/>
            <person name="Costello J.C."/>
            <person name="Coyne J.A."/>
            <person name="Daub J."/>
            <person name="David R.G."/>
            <person name="Delcher A.L."/>
            <person name="Delehaunty K."/>
            <person name="Do C.B."/>
            <person name="Ebling H."/>
            <person name="Edwards K."/>
            <person name="Eickbush T."/>
            <person name="Evans J.D."/>
            <person name="Filipski A."/>
            <person name="Findeiss S."/>
            <person name="Freyhult E."/>
            <person name="Fulton L."/>
            <person name="Fulton R."/>
            <person name="Garcia A.C."/>
            <person name="Gardiner A."/>
            <person name="Garfield D.A."/>
            <person name="Garvin B.E."/>
            <person name="Gibson G."/>
            <person name="Gilbert D."/>
            <person name="Gnerre S."/>
            <person name="Godfrey J."/>
            <person name="Good R."/>
            <person name="Gotea V."/>
            <person name="Gravely B."/>
            <person name="Greenberg A.J."/>
            <person name="Griffiths-Jones S."/>
            <person name="Gross S."/>
            <person name="Guigo R."/>
            <person name="Gustafson E.A."/>
            <person name="Haerty W."/>
            <person name="Hahn M.W."/>
            <person name="Halligan D.L."/>
            <person name="Halpern A.L."/>
            <person name="Halter G.M."/>
            <person name="Han M.V."/>
            <person name="Heger A."/>
            <person name="Hillier L."/>
            <person name="Hinrichs A.S."/>
            <person name="Holmes I."/>
            <person name="Hoskins R.A."/>
            <person name="Hubisz M.J."/>
            <person name="Hultmark D."/>
            <person name="Huntley M.A."/>
            <person name="Jaffe D.B."/>
            <person name="Jagadeeshan S."/>
            <person name="Jeck W.R."/>
            <person name="Johnson J."/>
            <person name="Jones C.D."/>
            <person name="Jordan W.C."/>
            <person name="Karpen G.H."/>
            <person name="Kataoka E."/>
            <person name="Keightley P.D."/>
            <person name="Kheradpour P."/>
            <person name="Kirkness E.F."/>
            <person name="Koerich L.B."/>
            <person name="Kristiansen K."/>
            <person name="Kudrna D."/>
            <person name="Kulathinal R.J."/>
            <person name="Kumar S."/>
            <person name="Kwok R."/>
            <person name="Lander E."/>
            <person name="Langley C.H."/>
            <person name="Lapoint R."/>
            <person name="Lazzaro B.P."/>
            <person name="Lee S.J."/>
            <person name="Levesque L."/>
            <person name="Li R."/>
            <person name="Lin C.F."/>
            <person name="Lin M.F."/>
            <person name="Lindblad-Toh K."/>
            <person name="Llopart A."/>
            <person name="Long M."/>
            <person name="Low L."/>
            <person name="Lozovsky E."/>
            <person name="Lu J."/>
            <person name="Luo M."/>
            <person name="Machado C.A."/>
            <person name="Makalowski W."/>
            <person name="Marzo M."/>
            <person name="Matsuda M."/>
            <person name="Matzkin L."/>
            <person name="McAllister B."/>
            <person name="McBride C.S."/>
            <person name="McKernan B."/>
            <person name="McKernan K."/>
            <person name="Mendez-Lago M."/>
            <person name="Minx P."/>
            <person name="Mollenhauer M.U."/>
            <person name="Montooth K."/>
            <person name="Mount S.M."/>
            <person name="Mu X."/>
            <person name="Myers E."/>
            <person name="Negre B."/>
            <person name="Newfeld S."/>
            <person name="Nielsen R."/>
            <person name="Noor M.A."/>
            <person name="O'Grady P."/>
            <person name="Pachter L."/>
            <person name="Papaceit M."/>
            <person name="Parisi M.J."/>
            <person name="Parisi M."/>
            <person name="Parts L."/>
            <person name="Pedersen J.S."/>
            <person name="Pesole G."/>
            <person name="Phillippy A.M."/>
            <person name="Ponting C.P."/>
            <person name="Pop M."/>
            <person name="Porcelli D."/>
            <person name="Powell J.R."/>
            <person name="Prohaska S."/>
            <person name="Pruitt K."/>
            <person name="Puig M."/>
            <person name="Quesneville H."/>
            <person name="Ram K.R."/>
            <person name="Rand D."/>
            <person name="Rasmussen M.D."/>
            <person name="Reed L.K."/>
            <person name="Reenan R."/>
            <person name="Reily A."/>
            <person name="Remington K.A."/>
            <person name="Rieger T.T."/>
            <person name="Ritchie M.G."/>
            <person name="Robin C."/>
            <person name="Rogers Y.H."/>
            <person name="Rohde C."/>
            <person name="Rozas J."/>
            <person name="Rubenfield M.J."/>
            <person name="Ruiz A."/>
            <person name="Russo S."/>
            <person name="Salzberg S.L."/>
            <person name="Sanchez-Gracia A."/>
            <person name="Saranga D.J."/>
            <person name="Sato H."/>
            <person name="Schaeffer S.W."/>
            <person name="Schatz M.C."/>
            <person name="Schlenke T."/>
            <person name="Schwartz R."/>
            <person name="Segarra C."/>
            <person name="Singh R.S."/>
            <person name="Sirot L."/>
            <person name="Sirota M."/>
            <person name="Sisneros N.B."/>
            <person name="Smith C.D."/>
            <person name="Smith T.F."/>
            <person name="Spieth J."/>
            <person name="Stage D.E."/>
            <person name="Stark A."/>
            <person name="Stephan W."/>
            <person name="Strausberg R.L."/>
            <person name="Strempel S."/>
            <person name="Sturgill D."/>
            <person name="Sutton G."/>
            <person name="Sutton G.G."/>
            <person name="Tao W."/>
            <person name="Teichmann S."/>
            <person name="Tobari Y.N."/>
            <person name="Tomimura Y."/>
            <person name="Tsolas J.M."/>
            <person name="Valente V.L."/>
            <person name="Venter E."/>
            <person name="Venter J.C."/>
            <person name="Vicario S."/>
            <person name="Vieira F.G."/>
            <person name="Vilella A.J."/>
            <person name="Villasante A."/>
            <person name="Walenz B."/>
            <person name="Wang J."/>
            <person name="Wasserman M."/>
            <person name="Watts T."/>
            <person name="Wilson D."/>
            <person name="Wilson R.K."/>
            <person name="Wing R.A."/>
            <person name="Wolfner M.F."/>
            <person name="Wong A."/>
            <person name="Wong G.K."/>
            <person name="Wu C.I."/>
            <person name="Wu G."/>
            <person name="Yamamoto D."/>
            <person name="Yang H.P."/>
            <person name="Yang S.P."/>
            <person name="Yorke J.A."/>
            <person name="Yoshida K."/>
            <person name="Zdobnov E."/>
            <person name="Zhang P."/>
            <person name="Zhang Y."/>
            <person name="Zimin A.V."/>
            <person name="Baldwin J."/>
            <person name="Abdouelleil A."/>
            <person name="Abdulkadir J."/>
            <person name="Abebe A."/>
            <person name="Abera B."/>
            <person name="Abreu J."/>
            <person name="Acer S.C."/>
            <person name="Aftuck L."/>
            <person name="Alexander A."/>
            <person name="An P."/>
            <person name="Anderson E."/>
            <person name="Anderson S."/>
            <person name="Arachi H."/>
            <person name="Azer M."/>
            <person name="Bachantsang P."/>
            <person name="Barry A."/>
            <person name="Bayul T."/>
            <person name="Berlin A."/>
            <person name="Bessette D."/>
            <person name="Bloom T."/>
            <person name="Blye J."/>
            <person name="Boguslavskiy L."/>
            <person name="Bonnet C."/>
            <person name="Boukhgalter B."/>
            <person name="Bourzgui I."/>
            <person name="Brown A."/>
            <person name="Cahill P."/>
            <person name="Channer S."/>
            <person name="Cheshatsang Y."/>
            <person name="Chuda L."/>
            <person name="Citroen M."/>
            <person name="Collymore A."/>
            <person name="Cooke P."/>
            <person name="Costello M."/>
            <person name="D'Aco K."/>
            <person name="Daza R."/>
            <person name="De Haan G."/>
            <person name="DeGray S."/>
            <person name="DeMaso C."/>
            <person name="Dhargay N."/>
            <person name="Dooley K."/>
            <person name="Dooley E."/>
            <person name="Doricent M."/>
            <person name="Dorje P."/>
            <person name="Dorjee K."/>
            <person name="Dupes A."/>
            <person name="Elong R."/>
            <person name="Falk J."/>
            <person name="Farina A."/>
            <person name="Faro S."/>
            <person name="Ferguson D."/>
            <person name="Fisher S."/>
            <person name="Foley C.D."/>
            <person name="Franke A."/>
            <person name="Friedrich D."/>
            <person name="Gadbois L."/>
            <person name="Gearin G."/>
            <person name="Gearin C.R."/>
            <person name="Giannoukos G."/>
            <person name="Goode T."/>
            <person name="Graham J."/>
            <person name="Grandbois E."/>
            <person name="Grewal S."/>
            <person name="Gyaltsen K."/>
            <person name="Hafez N."/>
            <person name="Hagos B."/>
            <person name="Hall J."/>
            <person name="Henson C."/>
            <person name="Hollinger A."/>
            <person name="Honan T."/>
            <person name="Huard M.D."/>
            <person name="Hughes L."/>
            <person name="Hurhula B."/>
            <person name="Husby M.E."/>
            <person name="Kamat A."/>
            <person name="Kanga B."/>
            <person name="Kashin S."/>
            <person name="Khazanovich D."/>
            <person name="Kisner P."/>
            <person name="Lance K."/>
            <person name="Lara M."/>
            <person name="Lee W."/>
            <person name="Lennon N."/>
            <person name="Letendre F."/>
            <person name="LeVine R."/>
            <person name="Lipovsky A."/>
            <person name="Liu X."/>
            <person name="Liu J."/>
            <person name="Liu S."/>
            <person name="Lokyitsang T."/>
            <person name="Lokyitsang Y."/>
            <person name="Lubonja R."/>
            <person name="Lui A."/>
            <person name="MacDonald P."/>
            <person name="Magnisalis V."/>
            <person name="Maru K."/>
            <person name="Matthews C."/>
            <person name="McCusker W."/>
            <person name="McDonough S."/>
            <person name="Mehta T."/>
            <person name="Meldrim J."/>
            <person name="Meneus L."/>
            <person name="Mihai O."/>
            <person name="Mihalev A."/>
            <person name="Mihova T."/>
            <person name="Mittelman R."/>
            <person name="Mlenga V."/>
            <person name="Montmayeur A."/>
            <person name="Mulrain L."/>
            <person name="Navidi A."/>
            <person name="Naylor J."/>
            <person name="Negash T."/>
            <person name="Nguyen T."/>
            <person name="Nguyen N."/>
            <person name="Nicol R."/>
            <person name="Norbu C."/>
            <person name="Norbu N."/>
            <person name="Novod N."/>
            <person name="O'Neill B."/>
            <person name="Osman S."/>
            <person name="Markiewicz E."/>
            <person name="Oyono O.L."/>
            <person name="Patti C."/>
            <person name="Phunkhang P."/>
            <person name="Pierre F."/>
            <person name="Priest M."/>
            <person name="Raghuraman S."/>
            <person name="Rege F."/>
            <person name="Reyes R."/>
            <person name="Rise C."/>
            <person name="Rogov P."/>
            <person name="Ross K."/>
            <person name="Ryan E."/>
            <person name="Settipalli S."/>
            <person name="Shea T."/>
            <person name="Sherpa N."/>
            <person name="Shi L."/>
            <person name="Shih D."/>
            <person name="Sparrow T."/>
            <person name="Spaulding J."/>
            <person name="Stalker J."/>
            <person name="Stange-Thomann N."/>
            <person name="Stavropoulos S."/>
            <person name="Stone C."/>
            <person name="Strader C."/>
            <person name="Tesfaye S."/>
            <person name="Thomson T."/>
            <person name="Thoulutsang Y."/>
            <person name="Thoulutsang D."/>
            <person name="Topham K."/>
            <person name="Topping I."/>
            <person name="Tsamla T."/>
            <person name="Vassiliev H."/>
            <person name="Vo A."/>
            <person name="Wangchuk T."/>
            <person name="Wangdi T."/>
            <person name="Weiand M."/>
            <person name="Wilkinson J."/>
            <person name="Wilson A."/>
            <person name="Yadav S."/>
            <person name="Young G."/>
            <person name="Yu Q."/>
            <person name="Zembek L."/>
            <person name="Zhong D."/>
            <person name="Zimmer A."/>
            <person name="Zwirko Z."/>
            <person name="Jaffe D.B."/>
            <person name="Alvarez P."/>
            <person name="Brockman W."/>
            <person name="Butler J."/>
            <person name="Chin C."/>
            <person name="Gnerre S."/>
            <person name="Grabherr M."/>
            <person name="Kleber M."/>
            <person name="Mauceli E."/>
            <person name="MacCallum I."/>
        </authorList>
    </citation>
    <scope>NUCLEOTIDE SEQUENCE [LARGE SCALE GENOMIC DNA]</scope>
    <source>
        <strain evidence="3">white501</strain>
    </source>
</reference>
<dbReference type="EMBL" id="CH987118">
    <property type="protein sequence ID" value="EDX15994.1"/>
    <property type="molecule type" value="Genomic_DNA"/>
</dbReference>
<evidence type="ECO:0000313" key="3">
    <source>
        <dbReference type="Proteomes" id="UP000000304"/>
    </source>
</evidence>